<evidence type="ECO:0000313" key="7">
    <source>
        <dbReference type="EMBL" id="XAT63003.1"/>
    </source>
</evidence>
<dbReference type="PANTHER" id="PTHR39664">
    <property type="match status" value="1"/>
</dbReference>
<evidence type="ECO:0000256" key="4">
    <source>
        <dbReference type="ARBA" id="ARBA00022801"/>
    </source>
</evidence>
<dbReference type="Proteomes" id="UP001492541">
    <property type="component" value="Chromosome"/>
</dbReference>
<dbReference type="Pfam" id="PF01850">
    <property type="entry name" value="PIN"/>
    <property type="match status" value="1"/>
</dbReference>
<dbReference type="EC" id="3.1.-.-" evidence="5"/>
<dbReference type="InterPro" id="IPR029060">
    <property type="entry name" value="PIN-like_dom_sf"/>
</dbReference>
<feature type="binding site" evidence="5">
    <location>
        <position position="4"/>
    </location>
    <ligand>
        <name>Mg(2+)</name>
        <dbReference type="ChEBI" id="CHEBI:18420"/>
    </ligand>
</feature>
<evidence type="ECO:0000259" key="6">
    <source>
        <dbReference type="SMART" id="SM00670"/>
    </source>
</evidence>
<keyword evidence="2 5" id="KW-0540">Nuclease</keyword>
<evidence type="ECO:0000256" key="3">
    <source>
        <dbReference type="ARBA" id="ARBA00022723"/>
    </source>
</evidence>
<evidence type="ECO:0000256" key="2">
    <source>
        <dbReference type="ARBA" id="ARBA00022722"/>
    </source>
</evidence>
<dbReference type="InterPro" id="IPR022907">
    <property type="entry name" value="VapC_family"/>
</dbReference>
<keyword evidence="5" id="KW-0800">Toxin</keyword>
<dbReference type="EMBL" id="CP087714">
    <property type="protein sequence ID" value="XAT63003.1"/>
    <property type="molecule type" value="Genomic_DNA"/>
</dbReference>
<keyword evidence="8" id="KW-1185">Reference proteome</keyword>
<sequence>MVIDTNVFIYAVLQDSEFHRQARDFLASLDRWIIPSIVIYELYWFFREEGYSSEDIERVVKSIIDSQRSRIVGDNGSFTRRALELTKSSARFNDMVILAVAEKYGKLATYDKRLRKDAESLGVEVIKVEQKV</sequence>
<feature type="domain" description="PIN" evidence="6">
    <location>
        <begin position="1"/>
        <end position="116"/>
    </location>
</feature>
<protein>
    <recommendedName>
        <fullName evidence="5">Ribonuclease VapC</fullName>
        <shortName evidence="5">RNase VapC</shortName>
        <ecNumber evidence="5">3.1.-.-</ecNumber>
    </recommendedName>
    <alternativeName>
        <fullName evidence="5">Putative toxin VapC</fullName>
    </alternativeName>
</protein>
<dbReference type="RefSeq" id="WP_193808162.1">
    <property type="nucleotide sequence ID" value="NZ_CP087714.1"/>
</dbReference>
<keyword evidence="4 5" id="KW-0378">Hydrolase</keyword>
<dbReference type="SUPFAM" id="SSF88723">
    <property type="entry name" value="PIN domain-like"/>
    <property type="match status" value="1"/>
</dbReference>
<proteinExistence type="inferred from homology"/>
<dbReference type="SMART" id="SM00670">
    <property type="entry name" value="PINc"/>
    <property type="match status" value="1"/>
</dbReference>
<evidence type="ECO:0000256" key="5">
    <source>
        <dbReference type="HAMAP-Rule" id="MF_00265"/>
    </source>
</evidence>
<dbReference type="PANTHER" id="PTHR39664:SF2">
    <property type="entry name" value="NUCLEIC ACID-BINDING PROTEIN, CONTAINING PIN DOMAIN-RELATED"/>
    <property type="match status" value="1"/>
</dbReference>
<dbReference type="InterPro" id="IPR002716">
    <property type="entry name" value="PIN_dom"/>
</dbReference>
<organism evidence="7 8">
    <name type="scientific">Geoglobus acetivorans</name>
    <dbReference type="NCBI Taxonomy" id="565033"/>
    <lineage>
        <taxon>Archaea</taxon>
        <taxon>Methanobacteriati</taxon>
        <taxon>Methanobacteriota</taxon>
        <taxon>Archaeoglobi</taxon>
        <taxon>Archaeoglobales</taxon>
        <taxon>Archaeoglobaceae</taxon>
        <taxon>Geoglobus</taxon>
    </lineage>
</organism>
<accession>A0ABZ3H204</accession>
<dbReference type="Gene3D" id="3.40.50.1010">
    <property type="entry name" value="5'-nuclease"/>
    <property type="match status" value="1"/>
</dbReference>
<keyword evidence="5" id="KW-0460">Magnesium</keyword>
<evidence type="ECO:0000313" key="8">
    <source>
        <dbReference type="Proteomes" id="UP001492541"/>
    </source>
</evidence>
<evidence type="ECO:0000256" key="1">
    <source>
        <dbReference type="ARBA" id="ARBA00022649"/>
    </source>
</evidence>
<comment type="function">
    <text evidence="5">Toxic component of a toxin-antitoxin (TA) system. An RNase.</text>
</comment>
<name>A0ABZ3H204_GEOAI</name>
<dbReference type="GeneID" id="90449424"/>
<feature type="binding site" evidence="5">
    <location>
        <position position="94"/>
    </location>
    <ligand>
        <name>Mg(2+)</name>
        <dbReference type="ChEBI" id="CHEBI:18420"/>
    </ligand>
</feature>
<comment type="similarity">
    <text evidence="5">Belongs to the PINc/VapC protein family.</text>
</comment>
<gene>
    <name evidence="5" type="primary">vapC</name>
    <name evidence="7" type="ORF">LPQ35_07005</name>
</gene>
<dbReference type="HAMAP" id="MF_00265">
    <property type="entry name" value="VapC_Nob1"/>
    <property type="match status" value="1"/>
</dbReference>
<dbReference type="CDD" id="cd18684">
    <property type="entry name" value="PIN_VapC-like"/>
    <property type="match status" value="1"/>
</dbReference>
<keyword evidence="1 5" id="KW-1277">Toxin-antitoxin system</keyword>
<comment type="cofactor">
    <cofactor evidence="5">
        <name>Mg(2+)</name>
        <dbReference type="ChEBI" id="CHEBI:18420"/>
    </cofactor>
</comment>
<reference evidence="7 8" key="1">
    <citation type="submission" date="2021-11" db="EMBL/GenBank/DDBJ databases">
        <title>Whole genome of Geoglobus acetivorans.</title>
        <authorList>
            <person name="Liu D."/>
        </authorList>
    </citation>
    <scope>NUCLEOTIDE SEQUENCE [LARGE SCALE GENOMIC DNA]</scope>
    <source>
        <strain evidence="7 8">SBH6</strain>
    </source>
</reference>
<keyword evidence="3 5" id="KW-0479">Metal-binding</keyword>